<dbReference type="Gramene" id="AET2Gv20080800.7">
    <property type="protein sequence ID" value="AET2Gv20080800.7"/>
    <property type="gene ID" value="AET2Gv20080800"/>
</dbReference>
<feature type="region of interest" description="Disordered" evidence="1">
    <location>
        <begin position="24"/>
        <end position="61"/>
    </location>
</feature>
<reference evidence="3" key="2">
    <citation type="journal article" date="2017" name="Nat. Plants">
        <title>The Aegilops tauschii genome reveals multiple impacts of transposons.</title>
        <authorList>
            <person name="Zhao G."/>
            <person name="Zou C."/>
            <person name="Li K."/>
            <person name="Wang K."/>
            <person name="Li T."/>
            <person name="Gao L."/>
            <person name="Zhang X."/>
            <person name="Wang H."/>
            <person name="Yang Z."/>
            <person name="Liu X."/>
            <person name="Jiang W."/>
            <person name="Mao L."/>
            <person name="Kong X."/>
            <person name="Jiao Y."/>
            <person name="Jia J."/>
        </authorList>
    </citation>
    <scope>NUCLEOTIDE SEQUENCE [LARGE SCALE GENOMIC DNA]</scope>
    <source>
        <strain evidence="3">cv. AL8/78</strain>
    </source>
</reference>
<feature type="compositionally biased region" description="Polar residues" evidence="1">
    <location>
        <begin position="24"/>
        <end position="41"/>
    </location>
</feature>
<reference evidence="3" key="1">
    <citation type="journal article" date="2014" name="Science">
        <title>Ancient hybridizations among the ancestral genomes of bread wheat.</title>
        <authorList>
            <consortium name="International Wheat Genome Sequencing Consortium,"/>
            <person name="Marcussen T."/>
            <person name="Sandve S.R."/>
            <person name="Heier L."/>
            <person name="Spannagl M."/>
            <person name="Pfeifer M."/>
            <person name="Jakobsen K.S."/>
            <person name="Wulff B.B."/>
            <person name="Steuernagel B."/>
            <person name="Mayer K.F."/>
            <person name="Olsen O.A."/>
        </authorList>
    </citation>
    <scope>NUCLEOTIDE SEQUENCE [LARGE SCALE GENOMIC DNA]</scope>
    <source>
        <strain evidence="3">cv. AL8/78</strain>
    </source>
</reference>
<accession>A0A453ADI8</accession>
<reference evidence="2" key="3">
    <citation type="journal article" date="2017" name="Nature">
        <title>Genome sequence of the progenitor of the wheat D genome Aegilops tauschii.</title>
        <authorList>
            <person name="Luo M.C."/>
            <person name="Gu Y.Q."/>
            <person name="Puiu D."/>
            <person name="Wang H."/>
            <person name="Twardziok S.O."/>
            <person name="Deal K.R."/>
            <person name="Huo N."/>
            <person name="Zhu T."/>
            <person name="Wang L."/>
            <person name="Wang Y."/>
            <person name="McGuire P.E."/>
            <person name="Liu S."/>
            <person name="Long H."/>
            <person name="Ramasamy R.K."/>
            <person name="Rodriguez J.C."/>
            <person name="Van S.L."/>
            <person name="Yuan L."/>
            <person name="Wang Z."/>
            <person name="Xia Z."/>
            <person name="Xiao L."/>
            <person name="Anderson O.D."/>
            <person name="Ouyang S."/>
            <person name="Liang Y."/>
            <person name="Zimin A.V."/>
            <person name="Pertea G."/>
            <person name="Qi P."/>
            <person name="Bennetzen J.L."/>
            <person name="Dai X."/>
            <person name="Dawson M.W."/>
            <person name="Muller H.G."/>
            <person name="Kugler K."/>
            <person name="Rivarola-Duarte L."/>
            <person name="Spannagl M."/>
            <person name="Mayer K.F.X."/>
            <person name="Lu F.H."/>
            <person name="Bevan M.W."/>
            <person name="Leroy P."/>
            <person name="Li P."/>
            <person name="You F.M."/>
            <person name="Sun Q."/>
            <person name="Liu Z."/>
            <person name="Lyons E."/>
            <person name="Wicker T."/>
            <person name="Salzberg S.L."/>
            <person name="Devos K.M."/>
            <person name="Dvorak J."/>
        </authorList>
    </citation>
    <scope>NUCLEOTIDE SEQUENCE [LARGE SCALE GENOMIC DNA]</scope>
    <source>
        <strain evidence="2">cv. AL8/78</strain>
    </source>
</reference>
<dbReference type="AlphaFoldDB" id="A0A453ADI8"/>
<keyword evidence="3" id="KW-1185">Reference proteome</keyword>
<sequence>VAVNITSPITEGKLQGSNLQSTDYTITAPESRSASIPQTQGRLKMRDSARRGTRTRTANQY</sequence>
<evidence type="ECO:0000313" key="2">
    <source>
        <dbReference type="EnsemblPlants" id="AET2Gv20080800.7"/>
    </source>
</evidence>
<proteinExistence type="predicted"/>
<name>A0A453ADI8_AEGTS</name>
<reference evidence="2" key="5">
    <citation type="journal article" date="2021" name="G3 (Bethesda)">
        <title>Aegilops tauschii genome assembly Aet v5.0 features greater sequence contiguity and improved annotation.</title>
        <authorList>
            <person name="Wang L."/>
            <person name="Zhu T."/>
            <person name="Rodriguez J.C."/>
            <person name="Deal K.R."/>
            <person name="Dubcovsky J."/>
            <person name="McGuire P.E."/>
            <person name="Lux T."/>
            <person name="Spannagl M."/>
            <person name="Mayer K.F.X."/>
            <person name="Baldrich P."/>
            <person name="Meyers B.C."/>
            <person name="Huo N."/>
            <person name="Gu Y.Q."/>
            <person name="Zhou H."/>
            <person name="Devos K.M."/>
            <person name="Bennetzen J.L."/>
            <person name="Unver T."/>
            <person name="Budak H."/>
            <person name="Gulick P.J."/>
            <person name="Galiba G."/>
            <person name="Kalapos B."/>
            <person name="Nelson D.R."/>
            <person name="Li P."/>
            <person name="You F.M."/>
            <person name="Luo M.C."/>
            <person name="Dvorak J."/>
        </authorList>
    </citation>
    <scope>NUCLEOTIDE SEQUENCE [LARGE SCALE GENOMIC DNA]</scope>
    <source>
        <strain evidence="2">cv. AL8/78</strain>
    </source>
</reference>
<dbReference type="Proteomes" id="UP000015105">
    <property type="component" value="Chromosome 2D"/>
</dbReference>
<evidence type="ECO:0000313" key="3">
    <source>
        <dbReference type="Proteomes" id="UP000015105"/>
    </source>
</evidence>
<protein>
    <submittedName>
        <fullName evidence="2">Uncharacterized protein</fullName>
    </submittedName>
</protein>
<evidence type="ECO:0000256" key="1">
    <source>
        <dbReference type="SAM" id="MobiDB-lite"/>
    </source>
</evidence>
<reference evidence="2" key="4">
    <citation type="submission" date="2019-03" db="UniProtKB">
        <authorList>
            <consortium name="EnsemblPlants"/>
        </authorList>
    </citation>
    <scope>IDENTIFICATION</scope>
</reference>
<dbReference type="EnsemblPlants" id="AET2Gv20080800.7">
    <property type="protein sequence ID" value="AET2Gv20080800.7"/>
    <property type="gene ID" value="AET2Gv20080800"/>
</dbReference>
<organism evidence="2 3">
    <name type="scientific">Aegilops tauschii subsp. strangulata</name>
    <name type="common">Goatgrass</name>
    <dbReference type="NCBI Taxonomy" id="200361"/>
    <lineage>
        <taxon>Eukaryota</taxon>
        <taxon>Viridiplantae</taxon>
        <taxon>Streptophyta</taxon>
        <taxon>Embryophyta</taxon>
        <taxon>Tracheophyta</taxon>
        <taxon>Spermatophyta</taxon>
        <taxon>Magnoliopsida</taxon>
        <taxon>Liliopsida</taxon>
        <taxon>Poales</taxon>
        <taxon>Poaceae</taxon>
        <taxon>BOP clade</taxon>
        <taxon>Pooideae</taxon>
        <taxon>Triticodae</taxon>
        <taxon>Triticeae</taxon>
        <taxon>Triticinae</taxon>
        <taxon>Aegilops</taxon>
    </lineage>
</organism>